<protein>
    <recommendedName>
        <fullName evidence="2">DUF7905 domain-containing protein</fullName>
    </recommendedName>
</protein>
<feature type="region of interest" description="Disordered" evidence="1">
    <location>
        <begin position="1"/>
        <end position="39"/>
    </location>
</feature>
<evidence type="ECO:0000313" key="3">
    <source>
        <dbReference type="EMBL" id="KAK5095016.1"/>
    </source>
</evidence>
<comment type="caution">
    <text evidence="3">The sequence shown here is derived from an EMBL/GenBank/DDBJ whole genome shotgun (WGS) entry which is preliminary data.</text>
</comment>
<dbReference type="Proteomes" id="UP001345013">
    <property type="component" value="Unassembled WGS sequence"/>
</dbReference>
<dbReference type="InterPro" id="IPR057227">
    <property type="entry name" value="DUF7905"/>
</dbReference>
<dbReference type="Pfam" id="PF25482">
    <property type="entry name" value="DUF7905"/>
    <property type="match status" value="1"/>
</dbReference>
<keyword evidence="4" id="KW-1185">Reference proteome</keyword>
<organism evidence="3 4">
    <name type="scientific">Lithohypha guttulata</name>
    <dbReference type="NCBI Taxonomy" id="1690604"/>
    <lineage>
        <taxon>Eukaryota</taxon>
        <taxon>Fungi</taxon>
        <taxon>Dikarya</taxon>
        <taxon>Ascomycota</taxon>
        <taxon>Pezizomycotina</taxon>
        <taxon>Eurotiomycetes</taxon>
        <taxon>Chaetothyriomycetidae</taxon>
        <taxon>Chaetothyriales</taxon>
        <taxon>Trichomeriaceae</taxon>
        <taxon>Lithohypha</taxon>
    </lineage>
</organism>
<evidence type="ECO:0000313" key="4">
    <source>
        <dbReference type="Proteomes" id="UP001345013"/>
    </source>
</evidence>
<gene>
    <name evidence="3" type="ORF">LTR24_003233</name>
</gene>
<name>A0ABR0KFB3_9EURO</name>
<evidence type="ECO:0000259" key="2">
    <source>
        <dbReference type="Pfam" id="PF25482"/>
    </source>
</evidence>
<sequence>MSDYEGDWEPADWEPVKSQVNALPPSVPPEPTHNYIVPKGTSLLQAQEAARQRSRRPRQTSTIDLPVEYRPGLQSLLSKSTFQRNGHHVPPQTLPREQVQFRALKLDACKRYLAAKDAPDYKYSMMHSLKTVAKNLPKHTYLSQAEVVKDELARMCLSTNAFIAVPPEDDNVLSIWGTPEQVEKARAQLHAWEMHVKGPGKHDAKHQVWPKQNALDGREEDRLLRKNIQEHQHEIFRHFASDTVFPFEAYLVWPDGYDLQNFIDDYETSVLADMSQKFNCVISHQRDGLRATKVSSEHEQAVLHVYARLVGLVKEMMARKKRGIRTVQCQLPSFDECQQLVALRLDPTGSTKAHVPQLTGKLLPPTEAEKWSQLSTTTNKKYRTATKSALRSCIKSLHVTQKHVRMRVSFGAVALTKFKRPANGQDYEIEEFITMLQDQGVETLQCPLLADASFDFIDKLNTISVLGEPEYSWAVHFDFVGGQAEHLRLEREFSHNPIDPEEPSVSATRWVKFSSNTTQDVTELLELNHIDLKKIGYRFHIGAMTIYSNQKVSQSLRSFAGNVAFRPSLNGLRFKPSKHAIFPPGNRELETVKEVAIAKYRFKDTKGTLEVKRTDYFPQQFGEPSAVPVRTEWRANYYYQEWDNLMAQFANIEAGQDVRWSRDIPTFFPKVIDEDYPKSLPEGFRNFMKEVEEIQVLLDQALEQQAGTRINGMNAGVASSNGVNGVNGH</sequence>
<reference evidence="3 4" key="1">
    <citation type="submission" date="2023-08" db="EMBL/GenBank/DDBJ databases">
        <title>Black Yeasts Isolated from many extreme environments.</title>
        <authorList>
            <person name="Coleine C."/>
            <person name="Stajich J.E."/>
            <person name="Selbmann L."/>
        </authorList>
    </citation>
    <scope>NUCLEOTIDE SEQUENCE [LARGE SCALE GENOMIC DNA]</scope>
    <source>
        <strain evidence="3 4">CCFEE 5885</strain>
    </source>
</reference>
<evidence type="ECO:0000256" key="1">
    <source>
        <dbReference type="SAM" id="MobiDB-lite"/>
    </source>
</evidence>
<feature type="domain" description="DUF7905" evidence="2">
    <location>
        <begin position="370"/>
        <end position="671"/>
    </location>
</feature>
<accession>A0ABR0KFB3</accession>
<feature type="compositionally biased region" description="Acidic residues" evidence="1">
    <location>
        <begin position="1"/>
        <end position="12"/>
    </location>
</feature>
<proteinExistence type="predicted"/>
<dbReference type="EMBL" id="JAVRRG010000030">
    <property type="protein sequence ID" value="KAK5095016.1"/>
    <property type="molecule type" value="Genomic_DNA"/>
</dbReference>